<dbReference type="Proteomes" id="UP001060215">
    <property type="component" value="Chromosome 7"/>
</dbReference>
<accession>A0ACC0H1K2</accession>
<dbReference type="EMBL" id="CM045764">
    <property type="protein sequence ID" value="KAI8006814.1"/>
    <property type="molecule type" value="Genomic_DNA"/>
</dbReference>
<gene>
    <name evidence="1" type="ORF">LOK49_LG07G00268</name>
</gene>
<comment type="caution">
    <text evidence="1">The sequence shown here is derived from an EMBL/GenBank/DDBJ whole genome shotgun (WGS) entry which is preliminary data.</text>
</comment>
<reference evidence="1 2" key="1">
    <citation type="journal article" date="2022" name="Plant J.">
        <title>Chromosome-level genome of Camellia lanceoleosa provides a valuable resource for understanding genome evolution and self-incompatibility.</title>
        <authorList>
            <person name="Gong W."/>
            <person name="Xiao S."/>
            <person name="Wang L."/>
            <person name="Liao Z."/>
            <person name="Chang Y."/>
            <person name="Mo W."/>
            <person name="Hu G."/>
            <person name="Li W."/>
            <person name="Zhao G."/>
            <person name="Zhu H."/>
            <person name="Hu X."/>
            <person name="Ji K."/>
            <person name="Xiang X."/>
            <person name="Song Q."/>
            <person name="Yuan D."/>
            <person name="Jin S."/>
            <person name="Zhang L."/>
        </authorList>
    </citation>
    <scope>NUCLEOTIDE SEQUENCE [LARGE SCALE GENOMIC DNA]</scope>
    <source>
        <strain evidence="1">SQ_2022a</strain>
    </source>
</reference>
<keyword evidence="2" id="KW-1185">Reference proteome</keyword>
<protein>
    <submittedName>
        <fullName evidence="1">F-box protein</fullName>
    </submittedName>
</protein>
<sequence>MRRKKSNYDILFSRGVFWNSLLHWVSRGGLSFRFDVEQDCVCGMPMPSVKKGWVEKRLGYFHESGDNLYLIEMYGLYSGVFDVKNMKRDYSGWFVKYHVNLNAVVAEYPVMVMNNVQEIHHFIFSLMHIIQ</sequence>
<name>A0ACC0H1K2_9ERIC</name>
<evidence type="ECO:0000313" key="1">
    <source>
        <dbReference type="EMBL" id="KAI8006814.1"/>
    </source>
</evidence>
<organism evidence="1 2">
    <name type="scientific">Camellia lanceoleosa</name>
    <dbReference type="NCBI Taxonomy" id="1840588"/>
    <lineage>
        <taxon>Eukaryota</taxon>
        <taxon>Viridiplantae</taxon>
        <taxon>Streptophyta</taxon>
        <taxon>Embryophyta</taxon>
        <taxon>Tracheophyta</taxon>
        <taxon>Spermatophyta</taxon>
        <taxon>Magnoliopsida</taxon>
        <taxon>eudicotyledons</taxon>
        <taxon>Gunneridae</taxon>
        <taxon>Pentapetalae</taxon>
        <taxon>asterids</taxon>
        <taxon>Ericales</taxon>
        <taxon>Theaceae</taxon>
        <taxon>Camellia</taxon>
    </lineage>
</organism>
<evidence type="ECO:0000313" key="2">
    <source>
        <dbReference type="Proteomes" id="UP001060215"/>
    </source>
</evidence>
<proteinExistence type="predicted"/>